<comment type="caution">
    <text evidence="2">The sequence shown here is derived from an EMBL/GenBank/DDBJ whole genome shotgun (WGS) entry which is preliminary data.</text>
</comment>
<reference evidence="2" key="1">
    <citation type="submission" date="2019-10" db="EMBL/GenBank/DDBJ databases">
        <title>Conservation and host-specific expression of non-tandemly repeated heterogenous ribosome RNA gene in arbuscular mycorrhizal fungi.</title>
        <authorList>
            <person name="Maeda T."/>
            <person name="Kobayashi Y."/>
            <person name="Nakagawa T."/>
            <person name="Ezawa T."/>
            <person name="Yamaguchi K."/>
            <person name="Bino T."/>
            <person name="Nishimoto Y."/>
            <person name="Shigenobu S."/>
            <person name="Kawaguchi M."/>
        </authorList>
    </citation>
    <scope>NUCLEOTIDE SEQUENCE</scope>
    <source>
        <strain evidence="2">HR1</strain>
    </source>
</reference>
<organism evidence="2 3">
    <name type="scientific">Rhizophagus clarus</name>
    <dbReference type="NCBI Taxonomy" id="94130"/>
    <lineage>
        <taxon>Eukaryota</taxon>
        <taxon>Fungi</taxon>
        <taxon>Fungi incertae sedis</taxon>
        <taxon>Mucoromycota</taxon>
        <taxon>Glomeromycotina</taxon>
        <taxon>Glomeromycetes</taxon>
        <taxon>Glomerales</taxon>
        <taxon>Glomeraceae</taxon>
        <taxon>Rhizophagus</taxon>
    </lineage>
</organism>
<dbReference type="EMBL" id="BLAL01000053">
    <property type="protein sequence ID" value="GES80735.1"/>
    <property type="molecule type" value="Genomic_DNA"/>
</dbReference>
<sequence length="768" mass="90061">MKVEVEEDDDNNDSEKYSSEMDTRSNLSSEYENDKVEVDDDNDVQNMSFDSIGSAISEMSLEDKFPNDAYKDLMLLVTKYKINNKGGNEIIRFFNKHSNLTESPLPKNIEQRRAFMNNMKFSNLEFSKVLITKHEDKDYFLYYQNLIQCIKNVLTVPDIIQNFALSYENYEYNRESIYSEQNTGKWWKTTQESLPTGSKLLSIILYSDATTTDTLGKSQLHPIYITLGNIPIWRRNKQDAKQLLGYLPILEAANKDLVRDTFHKSLRHLLEPIILLKDGIDLFINNENTWFYPKVSTIIADWPEAASFCLVYKSSNSNLPCHSCLVKRENLANIDLSVNDVILRTHDEMRKHFENDTQRSVCIESVHNFFWDLPNINIYLATVPDRMHHLDLGLFRYQIIFTCDILKSQHVNGNKLVEEVDRRLAAIPHFPGIKIFSNRLQSIARLTASEYRSLMKVMIFVIDNLYDENNNEVDNFVNNDDLTKLYKYWNEMYILSRYEEFSESNLKKFNDAIHRWTRMFVKAFKFVSPSNLKLPKLHLWVYHIIDSIRSYGAINGYTTETYESLHKYFVKIPYRISNKKDVKPQLLRTIKRQAIFIRMSQHSVNLAKIPRTCKFSARLFEFSLQDANTFFNEKKDSVDNKMQTGFARFISCLDSYLDLLDGFTIIVWFSDIVISMDSEESNDYISDKGLCYGQALLLAEVLTDPPLNLALIQWYDFKSKRNPYLYGCPHLKLIELYNFVAIESIHGVVHIVLRFDKQNEYFVNKYIF</sequence>
<feature type="compositionally biased region" description="Basic and acidic residues" evidence="1">
    <location>
        <begin position="13"/>
        <end position="23"/>
    </location>
</feature>
<proteinExistence type="predicted"/>
<evidence type="ECO:0000313" key="2">
    <source>
        <dbReference type="EMBL" id="GES80735.1"/>
    </source>
</evidence>
<dbReference type="AlphaFoldDB" id="A0A8H3QH53"/>
<dbReference type="Pfam" id="PF18759">
    <property type="entry name" value="Plavaka"/>
    <property type="match status" value="1"/>
</dbReference>
<evidence type="ECO:0000313" key="3">
    <source>
        <dbReference type="Proteomes" id="UP000615446"/>
    </source>
</evidence>
<gene>
    <name evidence="2" type="ORF">RCL2_000800100</name>
</gene>
<feature type="region of interest" description="Disordered" evidence="1">
    <location>
        <begin position="1"/>
        <end position="40"/>
    </location>
</feature>
<protein>
    <recommendedName>
        <fullName evidence="4">Zn-finger domain-containing protein</fullName>
    </recommendedName>
</protein>
<dbReference type="Proteomes" id="UP000615446">
    <property type="component" value="Unassembled WGS sequence"/>
</dbReference>
<feature type="compositionally biased region" description="Acidic residues" evidence="1">
    <location>
        <begin position="1"/>
        <end position="12"/>
    </location>
</feature>
<name>A0A8H3QH53_9GLOM</name>
<dbReference type="OrthoDB" id="2338441at2759"/>
<accession>A0A8H3QH53</accession>
<evidence type="ECO:0008006" key="4">
    <source>
        <dbReference type="Google" id="ProtNLM"/>
    </source>
</evidence>
<dbReference type="InterPro" id="IPR041078">
    <property type="entry name" value="Plavaka"/>
</dbReference>
<evidence type="ECO:0000256" key="1">
    <source>
        <dbReference type="SAM" id="MobiDB-lite"/>
    </source>
</evidence>